<dbReference type="Gene3D" id="1.10.287.2720">
    <property type="match status" value="1"/>
</dbReference>
<dbReference type="GO" id="GO:0006869">
    <property type="term" value="P:lipid transport"/>
    <property type="evidence" value="ECO:0007669"/>
    <property type="project" value="UniProtKB-KW"/>
</dbReference>
<dbReference type="InterPro" id="IPR000648">
    <property type="entry name" value="Oxysterol-bd"/>
</dbReference>
<keyword evidence="8" id="KW-1185">Reference proteome</keyword>
<feature type="compositionally biased region" description="Acidic residues" evidence="6">
    <location>
        <begin position="458"/>
        <end position="470"/>
    </location>
</feature>
<accession>A0A9P4M1U0</accession>
<dbReference type="FunFam" id="2.40.160.120:FF:000007">
    <property type="entry name" value="Oxysterol binding protein"/>
    <property type="match status" value="1"/>
</dbReference>
<evidence type="ECO:0000256" key="2">
    <source>
        <dbReference type="ARBA" id="ARBA00022448"/>
    </source>
</evidence>
<dbReference type="Gene3D" id="2.40.160.120">
    <property type="match status" value="1"/>
</dbReference>
<dbReference type="GO" id="GO:0032934">
    <property type="term" value="F:sterol binding"/>
    <property type="evidence" value="ECO:0007669"/>
    <property type="project" value="TreeGrafter"/>
</dbReference>
<evidence type="ECO:0000313" key="7">
    <source>
        <dbReference type="EMBL" id="KAF2093835.1"/>
    </source>
</evidence>
<keyword evidence="3" id="KW-0445">Lipid transport</keyword>
<protein>
    <submittedName>
        <fullName evidence="7">Oxysterol binding protein</fullName>
    </submittedName>
</protein>
<dbReference type="InterPro" id="IPR037239">
    <property type="entry name" value="OSBP_sf"/>
</dbReference>
<dbReference type="AlphaFoldDB" id="A0A9P4M1U0"/>
<dbReference type="GO" id="GO:0016020">
    <property type="term" value="C:membrane"/>
    <property type="evidence" value="ECO:0007669"/>
    <property type="project" value="TreeGrafter"/>
</dbReference>
<dbReference type="PANTHER" id="PTHR10972:SF102">
    <property type="entry name" value="OXYSTEROL-BINDING PROTEIN"/>
    <property type="match status" value="1"/>
</dbReference>
<keyword evidence="4" id="KW-0446">Lipid-binding</keyword>
<evidence type="ECO:0000256" key="6">
    <source>
        <dbReference type="SAM" id="MobiDB-lite"/>
    </source>
</evidence>
<name>A0A9P4M1U0_9PEZI</name>
<keyword evidence="2" id="KW-0813">Transport</keyword>
<evidence type="ECO:0000256" key="1">
    <source>
        <dbReference type="ARBA" id="ARBA00008842"/>
    </source>
</evidence>
<dbReference type="Pfam" id="PF01237">
    <property type="entry name" value="Oxysterol_BP"/>
    <property type="match status" value="1"/>
</dbReference>
<feature type="compositionally biased region" description="Basic and acidic residues" evidence="6">
    <location>
        <begin position="407"/>
        <end position="418"/>
    </location>
</feature>
<dbReference type="InterPro" id="IPR018494">
    <property type="entry name" value="Oxysterol-bd_CS"/>
</dbReference>
<gene>
    <name evidence="7" type="ORF">NA57DRAFT_47773</name>
</gene>
<evidence type="ECO:0000256" key="3">
    <source>
        <dbReference type="ARBA" id="ARBA00023055"/>
    </source>
</evidence>
<dbReference type="SUPFAM" id="SSF144000">
    <property type="entry name" value="Oxysterol-binding protein-like"/>
    <property type="match status" value="1"/>
</dbReference>
<dbReference type="PROSITE" id="PS01013">
    <property type="entry name" value="OSBP"/>
    <property type="match status" value="1"/>
</dbReference>
<dbReference type="OrthoDB" id="14833at2759"/>
<evidence type="ECO:0000313" key="8">
    <source>
        <dbReference type="Proteomes" id="UP000799772"/>
    </source>
</evidence>
<dbReference type="EMBL" id="ML978136">
    <property type="protein sequence ID" value="KAF2093835.1"/>
    <property type="molecule type" value="Genomic_DNA"/>
</dbReference>
<dbReference type="Proteomes" id="UP000799772">
    <property type="component" value="Unassembled WGS sequence"/>
</dbReference>
<evidence type="ECO:0000256" key="5">
    <source>
        <dbReference type="RuleBase" id="RU003844"/>
    </source>
</evidence>
<dbReference type="Gene3D" id="3.30.70.3490">
    <property type="match status" value="1"/>
</dbReference>
<dbReference type="GO" id="GO:0032541">
    <property type="term" value="C:cortical endoplasmic reticulum"/>
    <property type="evidence" value="ECO:0007669"/>
    <property type="project" value="TreeGrafter"/>
</dbReference>
<comment type="caution">
    <text evidence="7">The sequence shown here is derived from an EMBL/GenBank/DDBJ whole genome shotgun (WGS) entry which is preliminary data.</text>
</comment>
<dbReference type="GO" id="GO:0005829">
    <property type="term" value="C:cytosol"/>
    <property type="evidence" value="ECO:0007669"/>
    <property type="project" value="TreeGrafter"/>
</dbReference>
<dbReference type="PANTHER" id="PTHR10972">
    <property type="entry name" value="OXYSTEROL-BINDING PROTEIN-RELATED"/>
    <property type="match status" value="1"/>
</dbReference>
<feature type="region of interest" description="Disordered" evidence="6">
    <location>
        <begin position="1"/>
        <end position="26"/>
    </location>
</feature>
<reference evidence="7" key="1">
    <citation type="journal article" date="2020" name="Stud. Mycol.">
        <title>101 Dothideomycetes genomes: a test case for predicting lifestyles and emergence of pathogens.</title>
        <authorList>
            <person name="Haridas S."/>
            <person name="Albert R."/>
            <person name="Binder M."/>
            <person name="Bloem J."/>
            <person name="Labutti K."/>
            <person name="Salamov A."/>
            <person name="Andreopoulos B."/>
            <person name="Baker S."/>
            <person name="Barry K."/>
            <person name="Bills G."/>
            <person name="Bluhm B."/>
            <person name="Cannon C."/>
            <person name="Castanera R."/>
            <person name="Culley D."/>
            <person name="Daum C."/>
            <person name="Ezra D."/>
            <person name="Gonzalez J."/>
            <person name="Henrissat B."/>
            <person name="Kuo A."/>
            <person name="Liang C."/>
            <person name="Lipzen A."/>
            <person name="Lutzoni F."/>
            <person name="Magnuson J."/>
            <person name="Mondo S."/>
            <person name="Nolan M."/>
            <person name="Ohm R."/>
            <person name="Pangilinan J."/>
            <person name="Park H.-J."/>
            <person name="Ramirez L."/>
            <person name="Alfaro M."/>
            <person name="Sun H."/>
            <person name="Tritt A."/>
            <person name="Yoshinaga Y."/>
            <person name="Zwiers L.-H."/>
            <person name="Turgeon B."/>
            <person name="Goodwin S."/>
            <person name="Spatafora J."/>
            <person name="Crous P."/>
            <person name="Grigoriev I."/>
        </authorList>
    </citation>
    <scope>NUCLEOTIDE SEQUENCE</scope>
    <source>
        <strain evidence="7">CBS 133067</strain>
    </source>
</reference>
<feature type="region of interest" description="Disordered" evidence="6">
    <location>
        <begin position="405"/>
        <end position="470"/>
    </location>
</feature>
<proteinExistence type="inferred from homology"/>
<comment type="similarity">
    <text evidence="1 5">Belongs to the OSBP family.</text>
</comment>
<sequence>MKLLVGSAGHRSSTDETRDPVANGEDETVVDEQQGNILTHIISQLRPGADLSRVTLPTFILEPRSMLERITNFMAHPETLLPMPTIDDPIERFVSVVKFYLSGWHIRPPGVKKPLNPILGETFTCYWEYPDKTHGFYISEQTSHHPPKSSYFFMAPEHNIRIDGTLKPRSKFLGNSAASMMEGLAVMRFLNRNERYFITQPNMYARGILFGKMKYELGDHSFVRCPELGLEADIEFKTKGYFGGTYNAIGGFIKDSKSGKQLFELSGLWSNEMFIKDLSTAHKTLLFSVTAQAPTYPFARPINEQEERESQRLWKKVTDAIKKKDQDTATDEKTRIEDMQREEAARRADEGVDWRPRLFRAVQPGKLDGEGEEALDWVINAKIDAKTPEEQTKQILAIAPILPGQAPDRRFSIPEHKPSKAAAHSPDLIDVGDVPLKVGGGKGDAPQGMGKLRRMDSETEDFDEFVDAES</sequence>
<organism evidence="7 8">
    <name type="scientific">Rhizodiscina lignyota</name>
    <dbReference type="NCBI Taxonomy" id="1504668"/>
    <lineage>
        <taxon>Eukaryota</taxon>
        <taxon>Fungi</taxon>
        <taxon>Dikarya</taxon>
        <taxon>Ascomycota</taxon>
        <taxon>Pezizomycotina</taxon>
        <taxon>Dothideomycetes</taxon>
        <taxon>Pleosporomycetidae</taxon>
        <taxon>Aulographales</taxon>
        <taxon>Rhizodiscinaceae</taxon>
        <taxon>Rhizodiscina</taxon>
    </lineage>
</organism>
<dbReference type="FunFam" id="1.10.287.2720:FF:000001">
    <property type="entry name" value="Oxysterol-binding OBPalpha"/>
    <property type="match status" value="1"/>
</dbReference>
<evidence type="ECO:0000256" key="4">
    <source>
        <dbReference type="ARBA" id="ARBA00023121"/>
    </source>
</evidence>